<dbReference type="Pfam" id="PF00056">
    <property type="entry name" value="Ldh_1_N"/>
    <property type="match status" value="1"/>
</dbReference>
<evidence type="ECO:0000256" key="3">
    <source>
        <dbReference type="ARBA" id="ARBA00023027"/>
    </source>
</evidence>
<dbReference type="InterPro" id="IPR036291">
    <property type="entry name" value="NAD(P)-bd_dom_sf"/>
</dbReference>
<evidence type="ECO:0000313" key="7">
    <source>
        <dbReference type="EMBL" id="WXL28281.1"/>
    </source>
</evidence>
<dbReference type="Gene3D" id="3.90.110.10">
    <property type="entry name" value="Lactate dehydrogenase/glycoside hydrolase, family 4, C-terminal"/>
    <property type="match status" value="1"/>
</dbReference>
<dbReference type="PRINTS" id="PR00086">
    <property type="entry name" value="LLDHDRGNASE"/>
</dbReference>
<dbReference type="InterPro" id="IPR022383">
    <property type="entry name" value="Lactate/malate_DH_C"/>
</dbReference>
<reference evidence="7" key="1">
    <citation type="submission" date="2024-03" db="EMBL/GenBank/DDBJ databases">
        <title>Complete genome sequence of Mycoplasma gypis type strain B1/T1.</title>
        <authorList>
            <person name="Spergser J."/>
        </authorList>
    </citation>
    <scope>NUCLEOTIDE SEQUENCE [LARGE SCALE GENOMIC DNA]</scope>
    <source>
        <strain evidence="7">B1/T1</strain>
    </source>
</reference>
<dbReference type="PANTHER" id="PTHR43128">
    <property type="entry name" value="L-2-HYDROXYCARBOXYLATE DEHYDROGENASE (NAD(P)(+))"/>
    <property type="match status" value="1"/>
</dbReference>
<feature type="domain" description="Lactate/malate dehydrogenase C-terminal" evidence="6">
    <location>
        <begin position="146"/>
        <end position="312"/>
    </location>
</feature>
<protein>
    <submittedName>
        <fullName evidence="7">L-lactate dehydrogenase</fullName>
    </submittedName>
</protein>
<dbReference type="Proteomes" id="UP001460679">
    <property type="component" value="Chromosome"/>
</dbReference>
<dbReference type="InterPro" id="IPR001236">
    <property type="entry name" value="Lactate/malate_DH_N"/>
</dbReference>
<dbReference type="Gene3D" id="3.40.50.720">
    <property type="entry name" value="NAD(P)-binding Rossmann-like Domain"/>
    <property type="match status" value="1"/>
</dbReference>
<dbReference type="PIRSF" id="PIRSF000102">
    <property type="entry name" value="Lac_mal_DH"/>
    <property type="match status" value="1"/>
</dbReference>
<comment type="similarity">
    <text evidence="1">Belongs to the LDH/MDH superfamily. LDH family.</text>
</comment>
<dbReference type="SUPFAM" id="SSF56327">
    <property type="entry name" value="LDH C-terminal domain-like"/>
    <property type="match status" value="1"/>
</dbReference>
<dbReference type="InterPro" id="IPR001557">
    <property type="entry name" value="L-lactate/malate_DH"/>
</dbReference>
<feature type="domain" description="Lactate/malate dehydrogenase N-terminal" evidence="5">
    <location>
        <begin position="3"/>
        <end position="142"/>
    </location>
</feature>
<accession>A0ABZ2RU73</accession>
<evidence type="ECO:0000256" key="1">
    <source>
        <dbReference type="ARBA" id="ARBA00006054"/>
    </source>
</evidence>
<gene>
    <name evidence="7" type="ORF">WG616_02850</name>
</gene>
<name>A0ABZ2RU73_9BACT</name>
<evidence type="ECO:0000259" key="6">
    <source>
        <dbReference type="Pfam" id="PF02866"/>
    </source>
</evidence>
<evidence type="ECO:0000313" key="8">
    <source>
        <dbReference type="Proteomes" id="UP001460679"/>
    </source>
</evidence>
<dbReference type="RefSeq" id="WP_205498137.1">
    <property type="nucleotide sequence ID" value="NZ_CP148066.1"/>
</dbReference>
<keyword evidence="2 4" id="KW-0560">Oxidoreductase</keyword>
<dbReference type="EMBL" id="CP148066">
    <property type="protein sequence ID" value="WXL28281.1"/>
    <property type="molecule type" value="Genomic_DNA"/>
</dbReference>
<evidence type="ECO:0000256" key="2">
    <source>
        <dbReference type="ARBA" id="ARBA00023002"/>
    </source>
</evidence>
<dbReference type="InterPro" id="IPR015955">
    <property type="entry name" value="Lactate_DH/Glyco_Ohase_4_C"/>
</dbReference>
<proteinExistence type="inferred from homology"/>
<dbReference type="SUPFAM" id="SSF51735">
    <property type="entry name" value="NAD(P)-binding Rossmann-fold domains"/>
    <property type="match status" value="1"/>
</dbReference>
<organism evidence="7 8">
    <name type="scientific">[Mycoplasma] gypis</name>
    <dbReference type="NCBI Taxonomy" id="92404"/>
    <lineage>
        <taxon>Bacteria</taxon>
        <taxon>Bacillati</taxon>
        <taxon>Mycoplasmatota</taxon>
        <taxon>Mycoplasmoidales</taxon>
        <taxon>Metamycoplasmataceae</taxon>
        <taxon>Metamycoplasma</taxon>
    </lineage>
</organism>
<keyword evidence="8" id="KW-1185">Reference proteome</keyword>
<sequence length="322" mass="35141">MKKIIVVGMGNVGFTFTNIAVSRGLQANYVFVDMNEDICEAHAHDFQDMVALMPRNNSTFKKGTLLEDSKDADVVIITASIPMKKLTDRLQLAADNALLMKKFGDDLKAAGFKGCVVVAANPCDVMAAAIHYASGLPFNKVLSTGTLLDTARMRKFVAAKLGVTADSVLGYTLAEHGASLMAAWSTLKVGDTMMSDLIKANKFSKEELEQILKDTVAEGLYIYSRKGNTQFGIGTSLFEITDAIVNNKRSVLPLGVKLPEEYKNSGIYTSIPVVLGENGYEYLSTKPSLNEEEWQAFEKSTSSLAKVHEDVLRLIGIEKSFK</sequence>
<keyword evidence="3" id="KW-0520">NAD</keyword>
<evidence type="ECO:0000259" key="5">
    <source>
        <dbReference type="Pfam" id="PF00056"/>
    </source>
</evidence>
<dbReference type="PANTHER" id="PTHR43128:SF16">
    <property type="entry name" value="L-LACTATE DEHYDROGENASE"/>
    <property type="match status" value="1"/>
</dbReference>
<dbReference type="Pfam" id="PF02866">
    <property type="entry name" value="Ldh_1_C"/>
    <property type="match status" value="1"/>
</dbReference>
<evidence type="ECO:0000256" key="4">
    <source>
        <dbReference type="RuleBase" id="RU003369"/>
    </source>
</evidence>